<gene>
    <name evidence="1" type="ORF">QYM36_000517</name>
</gene>
<comment type="caution">
    <text evidence="1">The sequence shown here is derived from an EMBL/GenBank/DDBJ whole genome shotgun (WGS) entry which is preliminary data.</text>
</comment>
<reference evidence="1" key="1">
    <citation type="submission" date="2023-07" db="EMBL/GenBank/DDBJ databases">
        <title>Chromosome-level genome assembly of Artemia franciscana.</title>
        <authorList>
            <person name="Jo E."/>
        </authorList>
    </citation>
    <scope>NUCLEOTIDE SEQUENCE</scope>
    <source>
        <tissue evidence="1">Whole body</tissue>
    </source>
</reference>
<evidence type="ECO:0000313" key="2">
    <source>
        <dbReference type="Proteomes" id="UP001187531"/>
    </source>
</evidence>
<organism evidence="1 2">
    <name type="scientific">Artemia franciscana</name>
    <name type="common">Brine shrimp</name>
    <name type="synonym">Artemia sanfranciscana</name>
    <dbReference type="NCBI Taxonomy" id="6661"/>
    <lineage>
        <taxon>Eukaryota</taxon>
        <taxon>Metazoa</taxon>
        <taxon>Ecdysozoa</taxon>
        <taxon>Arthropoda</taxon>
        <taxon>Crustacea</taxon>
        <taxon>Branchiopoda</taxon>
        <taxon>Anostraca</taxon>
        <taxon>Artemiidae</taxon>
        <taxon>Artemia</taxon>
    </lineage>
</organism>
<name>A0AA88LJI1_ARTSF</name>
<protein>
    <submittedName>
        <fullName evidence="1">Uncharacterized protein</fullName>
    </submittedName>
</protein>
<evidence type="ECO:0000313" key="1">
    <source>
        <dbReference type="EMBL" id="KAK2726086.1"/>
    </source>
</evidence>
<dbReference type="AlphaFoldDB" id="A0AA88LJI1"/>
<dbReference type="EMBL" id="JAVRJZ010000002">
    <property type="protein sequence ID" value="KAK2726086.1"/>
    <property type="molecule type" value="Genomic_DNA"/>
</dbReference>
<sequence length="114" mass="13216">MRVDDRSDEAFDQLKTQRNLVNKLRRNPISNFYNHKFEDSKGNMKETWRTINDLISDKVDKKNEEVCLSGCDRDDKSATANKLGNVFSYIGPEVQASVYDKYQEIQGSNFKEGK</sequence>
<proteinExistence type="predicted"/>
<accession>A0AA88LJI1</accession>
<keyword evidence="2" id="KW-1185">Reference proteome</keyword>
<dbReference type="Proteomes" id="UP001187531">
    <property type="component" value="Unassembled WGS sequence"/>
</dbReference>